<dbReference type="Gene3D" id="3.30.40.10">
    <property type="entry name" value="Zinc/RING finger domain, C3HC4 (zinc finger)"/>
    <property type="match status" value="1"/>
</dbReference>
<dbReference type="OrthoDB" id="5411773at2759"/>
<dbReference type="KEGG" id="cdep:91090406"/>
<dbReference type="FunFam" id="3.30.40.10:FF:000535">
    <property type="entry name" value="Chromatin modification-related protein"/>
    <property type="match status" value="1"/>
</dbReference>
<dbReference type="GO" id="GO:0006325">
    <property type="term" value="P:chromatin organization"/>
    <property type="evidence" value="ECO:0007669"/>
    <property type="project" value="UniProtKB-KW"/>
</dbReference>
<comment type="function">
    <text evidence="8">Component of an histone acetyltransferase complex.</text>
</comment>
<dbReference type="Gene3D" id="6.10.140.1740">
    <property type="match status" value="1"/>
</dbReference>
<accession>A0A1E3IVI7</accession>
<dbReference type="AlphaFoldDB" id="A0A1E3IVI7"/>
<feature type="compositionally biased region" description="Acidic residues" evidence="9">
    <location>
        <begin position="346"/>
        <end position="370"/>
    </location>
</feature>
<dbReference type="GO" id="GO:0000785">
    <property type="term" value="C:chromatin"/>
    <property type="evidence" value="ECO:0007669"/>
    <property type="project" value="UniProtKB-ARBA"/>
</dbReference>
<dbReference type="PROSITE" id="PS50016">
    <property type="entry name" value="ZF_PHD_2"/>
    <property type="match status" value="1"/>
</dbReference>
<evidence type="ECO:0000313" key="10">
    <source>
        <dbReference type="EMBL" id="WVN90953.1"/>
    </source>
</evidence>
<dbReference type="InterPro" id="IPR019787">
    <property type="entry name" value="Znf_PHD-finger"/>
</dbReference>
<feature type="region of interest" description="Disordered" evidence="9">
    <location>
        <begin position="321"/>
        <end position="376"/>
    </location>
</feature>
<dbReference type="SMART" id="SM00249">
    <property type="entry name" value="PHD"/>
    <property type="match status" value="1"/>
</dbReference>
<evidence type="ECO:0000256" key="1">
    <source>
        <dbReference type="ARBA" id="ARBA00004123"/>
    </source>
</evidence>
<reference evidence="10" key="2">
    <citation type="journal article" date="2022" name="Elife">
        <title>Obligate sexual reproduction of a homothallic fungus closely related to the Cryptococcus pathogenic species complex.</title>
        <authorList>
            <person name="Passer A.R."/>
            <person name="Clancey S.A."/>
            <person name="Shea T."/>
            <person name="David-Palma M."/>
            <person name="Averette A.F."/>
            <person name="Boekhout T."/>
            <person name="Porcel B.M."/>
            <person name="Nowrousian M."/>
            <person name="Cuomo C.A."/>
            <person name="Sun S."/>
            <person name="Heitman J."/>
            <person name="Coelho M.A."/>
        </authorList>
    </citation>
    <scope>NUCLEOTIDE SEQUENCE</scope>
    <source>
        <strain evidence="10">CBS 7841</strain>
    </source>
</reference>
<evidence type="ECO:0000256" key="6">
    <source>
        <dbReference type="ARBA" id="ARBA00022853"/>
    </source>
</evidence>
<dbReference type="SMART" id="SM01408">
    <property type="entry name" value="ING"/>
    <property type="match status" value="1"/>
</dbReference>
<keyword evidence="11" id="KW-1185">Reference proteome</keyword>
<dbReference type="InterPro" id="IPR042020">
    <property type="entry name" value="ING3_PHD"/>
</dbReference>
<keyword evidence="6 8" id="KW-0156">Chromatin regulator</keyword>
<organism evidence="10 11">
    <name type="scientific">Cryptococcus depauperatus CBS 7841</name>
    <dbReference type="NCBI Taxonomy" id="1295531"/>
    <lineage>
        <taxon>Eukaryota</taxon>
        <taxon>Fungi</taxon>
        <taxon>Dikarya</taxon>
        <taxon>Basidiomycota</taxon>
        <taxon>Agaricomycotina</taxon>
        <taxon>Tremellomycetes</taxon>
        <taxon>Tremellales</taxon>
        <taxon>Cryptococcaceae</taxon>
        <taxon>Cryptococcus</taxon>
    </lineage>
</organism>
<evidence type="ECO:0000256" key="7">
    <source>
        <dbReference type="ARBA" id="ARBA00023242"/>
    </source>
</evidence>
<evidence type="ECO:0000256" key="9">
    <source>
        <dbReference type="SAM" id="MobiDB-lite"/>
    </source>
</evidence>
<comment type="subunit">
    <text evidence="8">Component of an histone acetyltransferase complex. Interacts with H3K4me3 and to a lesser extent with H3K4me2.</text>
</comment>
<dbReference type="GO" id="GO:0005634">
    <property type="term" value="C:nucleus"/>
    <property type="evidence" value="ECO:0007669"/>
    <property type="project" value="UniProtKB-SubCell"/>
</dbReference>
<feature type="compositionally biased region" description="Polar residues" evidence="9">
    <location>
        <begin position="226"/>
        <end position="240"/>
    </location>
</feature>
<dbReference type="Proteomes" id="UP000094043">
    <property type="component" value="Chromosome 8"/>
</dbReference>
<evidence type="ECO:0000256" key="2">
    <source>
        <dbReference type="ARBA" id="ARBA00010210"/>
    </source>
</evidence>
<keyword evidence="7 8" id="KW-0539">Nucleus</keyword>
<keyword evidence="3 8" id="KW-0479">Metal-binding</keyword>
<comment type="domain">
    <text evidence="8">The PHD-type zinc finger mediates the binding to H3K4me3.</text>
</comment>
<keyword evidence="4 8" id="KW-0863">Zinc-finger</keyword>
<dbReference type="PROSITE" id="PS01359">
    <property type="entry name" value="ZF_PHD_1"/>
    <property type="match status" value="1"/>
</dbReference>
<evidence type="ECO:0000256" key="3">
    <source>
        <dbReference type="ARBA" id="ARBA00022723"/>
    </source>
</evidence>
<evidence type="ECO:0000313" key="11">
    <source>
        <dbReference type="Proteomes" id="UP000094043"/>
    </source>
</evidence>
<evidence type="ECO:0000256" key="4">
    <source>
        <dbReference type="ARBA" id="ARBA00022771"/>
    </source>
</evidence>
<dbReference type="GO" id="GO:0008270">
    <property type="term" value="F:zinc ion binding"/>
    <property type="evidence" value="ECO:0007669"/>
    <property type="project" value="UniProtKB-KW"/>
</dbReference>
<proteinExistence type="inferred from homology"/>
<dbReference type="InterPro" id="IPR028651">
    <property type="entry name" value="ING_fam"/>
</dbReference>
<sequence>MPPKASVIQQPSLSPPPINNGAQDLLVIQDLMDTLDQIPPELTRVHSDLSELGAVLYSTLVSLEKKLYTLIDWIQDPTVSPERRFELLQEIAEEAARYKLGGDDKIRVAAGACDGIMNHQRHISNLLTSSTLLNPSPPSPYTQALTLPFTQPVATSRRAARAVNSPFGGRGGYPGNAGPPEARVGDTPSKKKRSRVYQLGARDDDETSSVGGGEKKKPVKRRKQNRAVSPTDSIASTSAFSGRLMEPRTARQLAAAANKARREADDGGSDTESRAGNDRGAPLQPNFSTDSKVLSLDVGSREGSGVRSTIVTPTFDYSTVMGSGLDAKRSSRRSNKRNAVGMGAGDEAEEEGEEEFDDDDKPEREDENLDGDIGGTVDDLDSKVYCTCRQVSYGEMIGCDDDECEIEWYHIGCLGLDRTPEGNWICPRCLDRRKKQPKTKKATRGKSRK</sequence>
<keyword evidence="5 8" id="KW-0862">Zinc</keyword>
<feature type="region of interest" description="Disordered" evidence="9">
    <location>
        <begin position="163"/>
        <end position="306"/>
    </location>
</feature>
<dbReference type="VEuPathDB" id="FungiDB:L203_00909"/>
<comment type="subcellular location">
    <subcellularLocation>
        <location evidence="1 8">Nucleus</location>
    </subcellularLocation>
</comment>
<dbReference type="PANTHER" id="PTHR10333">
    <property type="entry name" value="INHIBITOR OF GROWTH PROTEIN"/>
    <property type="match status" value="1"/>
</dbReference>
<dbReference type="GO" id="GO:0006355">
    <property type="term" value="P:regulation of DNA-templated transcription"/>
    <property type="evidence" value="ECO:0007669"/>
    <property type="project" value="TreeGrafter"/>
</dbReference>
<feature type="compositionally biased region" description="Basic and acidic residues" evidence="9">
    <location>
        <begin position="260"/>
        <end position="277"/>
    </location>
</feature>
<dbReference type="InterPro" id="IPR001965">
    <property type="entry name" value="Znf_PHD"/>
</dbReference>
<reference evidence="10" key="1">
    <citation type="submission" date="2016-06" db="EMBL/GenBank/DDBJ databases">
        <authorList>
            <person name="Cuomo C."/>
            <person name="Litvintseva A."/>
            <person name="Heitman J."/>
            <person name="Chen Y."/>
            <person name="Sun S."/>
            <person name="Springer D."/>
            <person name="Dromer F."/>
            <person name="Young S."/>
            <person name="Zeng Q."/>
            <person name="Chapman S."/>
            <person name="Gujja S."/>
            <person name="Saif S."/>
            <person name="Birren B."/>
        </authorList>
    </citation>
    <scope>NUCLEOTIDE SEQUENCE</scope>
    <source>
        <strain evidence="10">CBS 7841</strain>
    </source>
</reference>
<dbReference type="RefSeq" id="XP_066071653.1">
    <property type="nucleotide sequence ID" value="XM_066215556.1"/>
</dbReference>
<dbReference type="GeneID" id="91090406"/>
<comment type="similarity">
    <text evidence="2 8">Belongs to the ING family.</text>
</comment>
<dbReference type="InterPro" id="IPR024610">
    <property type="entry name" value="ING_N_histone-binding"/>
</dbReference>
<dbReference type="CDD" id="cd15585">
    <property type="entry name" value="PHD_ING3"/>
    <property type="match status" value="1"/>
</dbReference>
<dbReference type="InterPro" id="IPR019786">
    <property type="entry name" value="Zinc_finger_PHD-type_CS"/>
</dbReference>
<reference evidence="10" key="3">
    <citation type="submission" date="2024-01" db="EMBL/GenBank/DDBJ databases">
        <authorList>
            <person name="Coelho M.A."/>
            <person name="David-Palma M."/>
            <person name="Shea T."/>
            <person name="Sun S."/>
            <person name="Cuomo C.A."/>
            <person name="Heitman J."/>
        </authorList>
    </citation>
    <scope>NUCLEOTIDE SEQUENCE</scope>
    <source>
        <strain evidence="10">CBS 7841</strain>
    </source>
</reference>
<dbReference type="SUPFAM" id="SSF57903">
    <property type="entry name" value="FYVE/PHD zinc finger"/>
    <property type="match status" value="1"/>
</dbReference>
<name>A0A1E3IVI7_9TREE</name>
<protein>
    <recommendedName>
        <fullName evidence="8">Chromatin modification-related protein</fullName>
    </recommendedName>
</protein>
<evidence type="ECO:0000256" key="5">
    <source>
        <dbReference type="ARBA" id="ARBA00022833"/>
    </source>
</evidence>
<dbReference type="InterPro" id="IPR013083">
    <property type="entry name" value="Znf_RING/FYVE/PHD"/>
</dbReference>
<dbReference type="InterPro" id="IPR011011">
    <property type="entry name" value="Znf_FYVE_PHD"/>
</dbReference>
<gene>
    <name evidence="10" type="ORF">L203_106198</name>
</gene>
<evidence type="ECO:0000256" key="8">
    <source>
        <dbReference type="RuleBase" id="RU361213"/>
    </source>
</evidence>
<dbReference type="Pfam" id="PF12998">
    <property type="entry name" value="ING"/>
    <property type="match status" value="1"/>
</dbReference>
<dbReference type="EMBL" id="CP143791">
    <property type="protein sequence ID" value="WVN90953.1"/>
    <property type="molecule type" value="Genomic_DNA"/>
</dbReference>
<dbReference type="PANTHER" id="PTHR10333:SF42">
    <property type="entry name" value="INHIBITOR OF GROWTH PROTEIN 5"/>
    <property type="match status" value="1"/>
</dbReference>